<dbReference type="PROSITE" id="PS51219">
    <property type="entry name" value="DPCK"/>
    <property type="match status" value="1"/>
</dbReference>
<evidence type="ECO:0000256" key="5">
    <source>
        <dbReference type="HAMAP-Rule" id="MF_00376"/>
    </source>
</evidence>
<dbReference type="GO" id="GO:0005524">
    <property type="term" value="F:ATP binding"/>
    <property type="evidence" value="ECO:0007669"/>
    <property type="project" value="UniProtKB-UniRule"/>
</dbReference>
<keyword evidence="4 5" id="KW-0173">Coenzyme A biosynthesis</keyword>
<keyword evidence="5" id="KW-0963">Cytoplasm</keyword>
<dbReference type="RefSeq" id="WP_068808781.1">
    <property type="nucleotide sequence ID" value="NZ_MBFM01000004.1"/>
</dbReference>
<comment type="catalytic activity">
    <reaction evidence="5">
        <text>3'-dephospho-CoA + ATP = ADP + CoA + H(+)</text>
        <dbReference type="Rhea" id="RHEA:18245"/>
        <dbReference type="ChEBI" id="CHEBI:15378"/>
        <dbReference type="ChEBI" id="CHEBI:30616"/>
        <dbReference type="ChEBI" id="CHEBI:57287"/>
        <dbReference type="ChEBI" id="CHEBI:57328"/>
        <dbReference type="ChEBI" id="CHEBI:456216"/>
        <dbReference type="EC" id="2.7.1.24"/>
    </reaction>
</comment>
<sequence>MDTDAISRPSPFIVGLTGGIGSGKSAAAENFAACGATVVDTDAIAHALTTAGGAAMPAIRDAFGPGLLAADGSMDRAAMRALAFSQPQARTRLEAILHPLIRTESERECAAAGGAYVILAVPLLIESGSYRERCHRICVVDCPEDLQIARVRARSGLEETQIRAIMDAQASRQERLAAADDVIDNSGSLEDLRRQVEDLDRRYRQEAARGA</sequence>
<proteinExistence type="inferred from homology"/>
<comment type="pathway">
    <text evidence="5">Cofactor biosynthesis; coenzyme A biosynthesis; CoA from (R)-pantothenate: step 5/5.</text>
</comment>
<evidence type="ECO:0000256" key="6">
    <source>
        <dbReference type="NCBIfam" id="TIGR00152"/>
    </source>
</evidence>
<dbReference type="AlphaFoldDB" id="A0A7X7LVT7"/>
<dbReference type="InterPro" id="IPR027417">
    <property type="entry name" value="P-loop_NTPase"/>
</dbReference>
<evidence type="ECO:0000256" key="3">
    <source>
        <dbReference type="ARBA" id="ARBA00022840"/>
    </source>
</evidence>
<dbReference type="EMBL" id="JAAYYV010000203">
    <property type="protein sequence ID" value="NLF54255.1"/>
    <property type="molecule type" value="Genomic_DNA"/>
</dbReference>
<dbReference type="GO" id="GO:0015937">
    <property type="term" value="P:coenzyme A biosynthetic process"/>
    <property type="evidence" value="ECO:0007669"/>
    <property type="project" value="UniProtKB-UniRule"/>
</dbReference>
<dbReference type="Pfam" id="PF01121">
    <property type="entry name" value="CoaE"/>
    <property type="match status" value="1"/>
</dbReference>
<dbReference type="GO" id="GO:0005737">
    <property type="term" value="C:cytoplasm"/>
    <property type="evidence" value="ECO:0007669"/>
    <property type="project" value="UniProtKB-SubCell"/>
</dbReference>
<dbReference type="CDD" id="cd02022">
    <property type="entry name" value="DPCK"/>
    <property type="match status" value="1"/>
</dbReference>
<dbReference type="PANTHER" id="PTHR10695:SF46">
    <property type="entry name" value="BIFUNCTIONAL COENZYME A SYNTHASE-RELATED"/>
    <property type="match status" value="1"/>
</dbReference>
<dbReference type="NCBIfam" id="TIGR00152">
    <property type="entry name" value="dephospho-CoA kinase"/>
    <property type="match status" value="1"/>
</dbReference>
<dbReference type="PANTHER" id="PTHR10695">
    <property type="entry name" value="DEPHOSPHO-COA KINASE-RELATED"/>
    <property type="match status" value="1"/>
</dbReference>
<protein>
    <recommendedName>
        <fullName evidence="5 6">Dephospho-CoA kinase</fullName>
        <ecNumber evidence="5 6">2.7.1.24</ecNumber>
    </recommendedName>
    <alternativeName>
        <fullName evidence="5">Dephosphocoenzyme A kinase</fullName>
    </alternativeName>
</protein>
<feature type="binding site" evidence="5">
    <location>
        <begin position="21"/>
        <end position="26"/>
    </location>
    <ligand>
        <name>ATP</name>
        <dbReference type="ChEBI" id="CHEBI:30616"/>
    </ligand>
</feature>
<comment type="caution">
    <text evidence="7">The sequence shown here is derived from an EMBL/GenBank/DDBJ whole genome shotgun (WGS) entry which is preliminary data.</text>
</comment>
<evidence type="ECO:0000313" key="8">
    <source>
        <dbReference type="Proteomes" id="UP000536534"/>
    </source>
</evidence>
<comment type="function">
    <text evidence="5">Catalyzes the phosphorylation of the 3'-hydroxyl group of dephosphocoenzyme A to form coenzyme A.</text>
</comment>
<evidence type="ECO:0000256" key="4">
    <source>
        <dbReference type="ARBA" id="ARBA00022993"/>
    </source>
</evidence>
<dbReference type="UniPathway" id="UPA00241">
    <property type="reaction ID" value="UER00356"/>
</dbReference>
<dbReference type="GO" id="GO:0004140">
    <property type="term" value="F:dephospho-CoA kinase activity"/>
    <property type="evidence" value="ECO:0007669"/>
    <property type="project" value="UniProtKB-UniRule"/>
</dbReference>
<reference evidence="7 8" key="1">
    <citation type="journal article" date="2020" name="Biotechnol. Biofuels">
        <title>New insights from the biogas microbiome by comprehensive genome-resolved metagenomics of nearly 1600 species originating from multiple anaerobic digesters.</title>
        <authorList>
            <person name="Campanaro S."/>
            <person name="Treu L."/>
            <person name="Rodriguez-R L.M."/>
            <person name="Kovalovszki A."/>
            <person name="Ziels R.M."/>
            <person name="Maus I."/>
            <person name="Zhu X."/>
            <person name="Kougias P.G."/>
            <person name="Basile A."/>
            <person name="Luo G."/>
            <person name="Schluter A."/>
            <person name="Konstantinidis K.T."/>
            <person name="Angelidaki I."/>
        </authorList>
    </citation>
    <scope>NUCLEOTIDE SEQUENCE [LARGE SCALE GENOMIC DNA]</scope>
    <source>
        <strain evidence="7">AS06rmzACSIP_256</strain>
    </source>
</reference>
<dbReference type="EC" id="2.7.1.24" evidence="5 6"/>
<comment type="subcellular location">
    <subcellularLocation>
        <location evidence="5">Cytoplasm</location>
    </subcellularLocation>
</comment>
<evidence type="ECO:0000313" key="7">
    <source>
        <dbReference type="EMBL" id="NLF54255.1"/>
    </source>
</evidence>
<evidence type="ECO:0000256" key="1">
    <source>
        <dbReference type="ARBA" id="ARBA00009018"/>
    </source>
</evidence>
<keyword evidence="5 7" id="KW-0418">Kinase</keyword>
<keyword evidence="3 5" id="KW-0067">ATP-binding</keyword>
<comment type="similarity">
    <text evidence="1 5">Belongs to the CoaE family.</text>
</comment>
<organism evidence="7 8">
    <name type="scientific">Thauera phenolivorans</name>
    <dbReference type="NCBI Taxonomy" id="1792543"/>
    <lineage>
        <taxon>Bacteria</taxon>
        <taxon>Pseudomonadati</taxon>
        <taxon>Pseudomonadota</taxon>
        <taxon>Betaproteobacteria</taxon>
        <taxon>Rhodocyclales</taxon>
        <taxon>Zoogloeaceae</taxon>
        <taxon>Thauera</taxon>
    </lineage>
</organism>
<dbReference type="SUPFAM" id="SSF52540">
    <property type="entry name" value="P-loop containing nucleoside triphosphate hydrolases"/>
    <property type="match status" value="1"/>
</dbReference>
<dbReference type="HAMAP" id="MF_00376">
    <property type="entry name" value="Dephospho_CoA_kinase"/>
    <property type="match status" value="1"/>
</dbReference>
<dbReference type="Gene3D" id="3.40.50.300">
    <property type="entry name" value="P-loop containing nucleotide triphosphate hydrolases"/>
    <property type="match status" value="1"/>
</dbReference>
<keyword evidence="5 7" id="KW-0808">Transferase</keyword>
<keyword evidence="2 5" id="KW-0547">Nucleotide-binding</keyword>
<name>A0A7X7LVT7_9RHOO</name>
<dbReference type="OrthoDB" id="9812943at2"/>
<gene>
    <name evidence="5" type="primary">coaE</name>
    <name evidence="7" type="ORF">GX576_07645</name>
</gene>
<evidence type="ECO:0000256" key="2">
    <source>
        <dbReference type="ARBA" id="ARBA00022741"/>
    </source>
</evidence>
<dbReference type="InterPro" id="IPR001977">
    <property type="entry name" value="Depp_CoAkinase"/>
</dbReference>
<dbReference type="Proteomes" id="UP000536534">
    <property type="component" value="Unassembled WGS sequence"/>
</dbReference>
<accession>A0A7X7LVT7</accession>